<comment type="caution">
    <text evidence="1">The sequence shown here is derived from an EMBL/GenBank/DDBJ whole genome shotgun (WGS) entry which is preliminary data.</text>
</comment>
<dbReference type="Proteomes" id="UP001208570">
    <property type="component" value="Unassembled WGS sequence"/>
</dbReference>
<protein>
    <submittedName>
        <fullName evidence="1">Uncharacterized protein</fullName>
    </submittedName>
</protein>
<organism evidence="1 2">
    <name type="scientific">Paralvinella palmiformis</name>
    <dbReference type="NCBI Taxonomy" id="53620"/>
    <lineage>
        <taxon>Eukaryota</taxon>
        <taxon>Metazoa</taxon>
        <taxon>Spiralia</taxon>
        <taxon>Lophotrochozoa</taxon>
        <taxon>Annelida</taxon>
        <taxon>Polychaeta</taxon>
        <taxon>Sedentaria</taxon>
        <taxon>Canalipalpata</taxon>
        <taxon>Terebellida</taxon>
        <taxon>Terebelliformia</taxon>
        <taxon>Alvinellidae</taxon>
        <taxon>Paralvinella</taxon>
    </lineage>
</organism>
<name>A0AAD9N216_9ANNE</name>
<accession>A0AAD9N216</accession>
<sequence>MLVLGSFPVATVKQLTNFLLLRNFAGTNI</sequence>
<evidence type="ECO:0000313" key="2">
    <source>
        <dbReference type="Proteomes" id="UP001208570"/>
    </source>
</evidence>
<gene>
    <name evidence="1" type="ORF">LSH36_325g01010</name>
</gene>
<dbReference type="EMBL" id="JAODUP010000325">
    <property type="protein sequence ID" value="KAK2152558.1"/>
    <property type="molecule type" value="Genomic_DNA"/>
</dbReference>
<reference evidence="1" key="1">
    <citation type="journal article" date="2023" name="Mol. Biol. Evol.">
        <title>Third-Generation Sequencing Reveals the Adaptive Role of the Epigenome in Three Deep-Sea Polychaetes.</title>
        <authorList>
            <person name="Perez M."/>
            <person name="Aroh O."/>
            <person name="Sun Y."/>
            <person name="Lan Y."/>
            <person name="Juniper S.K."/>
            <person name="Young C.R."/>
            <person name="Angers B."/>
            <person name="Qian P.Y."/>
        </authorList>
    </citation>
    <scope>NUCLEOTIDE SEQUENCE</scope>
    <source>
        <strain evidence="1">P08H-3</strain>
    </source>
</reference>
<evidence type="ECO:0000313" key="1">
    <source>
        <dbReference type="EMBL" id="KAK2152558.1"/>
    </source>
</evidence>
<keyword evidence="2" id="KW-1185">Reference proteome</keyword>
<dbReference type="AlphaFoldDB" id="A0AAD9N216"/>
<proteinExistence type="predicted"/>